<sequence length="134" mass="15330">MLNMNMLSRATSQRFLSTGTRCCQSLRRQWPTYTIAPSTPPPQQLLRLALSNYLLQTLIGTSIFFGWGLGLGLVGSLHEWQTLLIALLIIYLQIKISAWWLSRYRYGPLEWAWRCGTYFKGIPFKVERSAGSGK</sequence>
<dbReference type="RefSeq" id="WP_319835106.1">
    <property type="nucleotide sequence ID" value="NZ_JAXAFO010000024.1"/>
</dbReference>
<evidence type="ECO:0000313" key="3">
    <source>
        <dbReference type="EMBL" id="MDX6850417.1"/>
    </source>
</evidence>
<keyword evidence="4" id="KW-1185">Reference proteome</keyword>
<proteinExistence type="predicted"/>
<keyword evidence="1" id="KW-1133">Transmembrane helix</keyword>
<evidence type="ECO:0000313" key="4">
    <source>
        <dbReference type="Proteomes" id="UP001273505"/>
    </source>
</evidence>
<dbReference type="PANTHER" id="PTHR30590">
    <property type="entry name" value="INNER MEMBRANE PROTEIN"/>
    <property type="match status" value="1"/>
</dbReference>
<evidence type="ECO:0000256" key="1">
    <source>
        <dbReference type="SAM" id="Phobius"/>
    </source>
</evidence>
<accession>A0ABU4RZX7</accession>
<organism evidence="3 4">
    <name type="scientific">Gilvimarinus gilvus</name>
    <dbReference type="NCBI Taxonomy" id="3058038"/>
    <lineage>
        <taxon>Bacteria</taxon>
        <taxon>Pseudomonadati</taxon>
        <taxon>Pseudomonadota</taxon>
        <taxon>Gammaproteobacteria</taxon>
        <taxon>Cellvibrionales</taxon>
        <taxon>Cellvibrionaceae</taxon>
        <taxon>Gilvimarinus</taxon>
    </lineage>
</organism>
<comment type="caution">
    <text evidence="3">The sequence shown here is derived from an EMBL/GenBank/DDBJ whole genome shotgun (WGS) entry which is preliminary data.</text>
</comment>
<dbReference type="Pfam" id="PF04235">
    <property type="entry name" value="DUF418"/>
    <property type="match status" value="1"/>
</dbReference>
<keyword evidence="1" id="KW-0472">Membrane</keyword>
<feature type="transmembrane region" description="Helical" evidence="1">
    <location>
        <begin position="53"/>
        <end position="74"/>
    </location>
</feature>
<gene>
    <name evidence="3" type="ORF">SCD92_13675</name>
</gene>
<dbReference type="InterPro" id="IPR007349">
    <property type="entry name" value="DUF418"/>
</dbReference>
<feature type="domain" description="DUF418" evidence="2">
    <location>
        <begin position="47"/>
        <end position="120"/>
    </location>
</feature>
<dbReference type="PANTHER" id="PTHR30590:SF2">
    <property type="entry name" value="INNER MEMBRANE PROTEIN"/>
    <property type="match status" value="1"/>
</dbReference>
<feature type="transmembrane region" description="Helical" evidence="1">
    <location>
        <begin position="80"/>
        <end position="101"/>
    </location>
</feature>
<dbReference type="InterPro" id="IPR052529">
    <property type="entry name" value="Bact_Transport_Assoc"/>
</dbReference>
<dbReference type="EMBL" id="JAXAFO010000024">
    <property type="protein sequence ID" value="MDX6850417.1"/>
    <property type="molecule type" value="Genomic_DNA"/>
</dbReference>
<protein>
    <submittedName>
        <fullName evidence="3">DUF418 domain-containing protein</fullName>
    </submittedName>
</protein>
<dbReference type="Proteomes" id="UP001273505">
    <property type="component" value="Unassembled WGS sequence"/>
</dbReference>
<evidence type="ECO:0000259" key="2">
    <source>
        <dbReference type="Pfam" id="PF04235"/>
    </source>
</evidence>
<keyword evidence="1" id="KW-0812">Transmembrane</keyword>
<name>A0ABU4RZX7_9GAMM</name>
<reference evidence="3 4" key="1">
    <citation type="submission" date="2023-11" db="EMBL/GenBank/DDBJ databases">
        <title>Gilvimarinus fulvus sp. nov., isolated from the surface of Kelp.</title>
        <authorList>
            <person name="Sun Y.Y."/>
            <person name="Gong Y."/>
            <person name="Du Z.J."/>
        </authorList>
    </citation>
    <scope>NUCLEOTIDE SEQUENCE [LARGE SCALE GENOMIC DNA]</scope>
    <source>
        <strain evidence="3 4">SDUM040013</strain>
    </source>
</reference>